<name>A0A2K2DIC7_BRADI</name>
<dbReference type="Proteomes" id="UP000008810">
    <property type="component" value="Chromosome 1"/>
</dbReference>
<evidence type="ECO:0000313" key="2">
    <source>
        <dbReference type="EMBL" id="PNT74035.1"/>
    </source>
</evidence>
<protein>
    <submittedName>
        <fullName evidence="2 3">Uncharacterized protein</fullName>
    </submittedName>
</protein>
<organism evidence="2">
    <name type="scientific">Brachypodium distachyon</name>
    <name type="common">Purple false brome</name>
    <name type="synonym">Trachynia distachya</name>
    <dbReference type="NCBI Taxonomy" id="15368"/>
    <lineage>
        <taxon>Eukaryota</taxon>
        <taxon>Viridiplantae</taxon>
        <taxon>Streptophyta</taxon>
        <taxon>Embryophyta</taxon>
        <taxon>Tracheophyta</taxon>
        <taxon>Spermatophyta</taxon>
        <taxon>Magnoliopsida</taxon>
        <taxon>Liliopsida</taxon>
        <taxon>Poales</taxon>
        <taxon>Poaceae</taxon>
        <taxon>BOP clade</taxon>
        <taxon>Pooideae</taxon>
        <taxon>Stipodae</taxon>
        <taxon>Brachypodieae</taxon>
        <taxon>Brachypodium</taxon>
    </lineage>
</organism>
<dbReference type="Gramene" id="PNT74035">
    <property type="protein sequence ID" value="PNT74035"/>
    <property type="gene ID" value="BRADI_1g06645v3"/>
</dbReference>
<feature type="region of interest" description="Disordered" evidence="1">
    <location>
        <begin position="1"/>
        <end position="31"/>
    </location>
</feature>
<evidence type="ECO:0000313" key="4">
    <source>
        <dbReference type="Proteomes" id="UP000008810"/>
    </source>
</evidence>
<proteinExistence type="predicted"/>
<reference evidence="2 3" key="1">
    <citation type="journal article" date="2010" name="Nature">
        <title>Genome sequencing and analysis of the model grass Brachypodium distachyon.</title>
        <authorList>
            <consortium name="International Brachypodium Initiative"/>
        </authorList>
    </citation>
    <scope>NUCLEOTIDE SEQUENCE [LARGE SCALE GENOMIC DNA]</scope>
    <source>
        <strain evidence="2 3">Bd21</strain>
    </source>
</reference>
<dbReference type="EnsemblPlants" id="PNT74035">
    <property type="protein sequence ID" value="PNT74035"/>
    <property type="gene ID" value="BRADI_1g06645v3"/>
</dbReference>
<sequence length="31" mass="3704">MVMMCKNENSIRMSKQRDQRKACRDGFRVQG</sequence>
<dbReference type="AlphaFoldDB" id="A0A2K2DIC7"/>
<evidence type="ECO:0000256" key="1">
    <source>
        <dbReference type="SAM" id="MobiDB-lite"/>
    </source>
</evidence>
<gene>
    <name evidence="2" type="ORF">BRADI_1g06645v3</name>
</gene>
<dbReference type="EMBL" id="CM000880">
    <property type="protein sequence ID" value="PNT74035.1"/>
    <property type="molecule type" value="Genomic_DNA"/>
</dbReference>
<keyword evidence="4" id="KW-1185">Reference proteome</keyword>
<reference evidence="3" key="3">
    <citation type="submission" date="2018-08" db="UniProtKB">
        <authorList>
            <consortium name="EnsemblPlants"/>
        </authorList>
    </citation>
    <scope>IDENTIFICATION</scope>
    <source>
        <strain evidence="3">cv. Bd21</strain>
    </source>
</reference>
<dbReference type="InParanoid" id="A0A2K2DIC7"/>
<evidence type="ECO:0000313" key="3">
    <source>
        <dbReference type="EnsemblPlants" id="PNT74035"/>
    </source>
</evidence>
<feature type="compositionally biased region" description="Basic and acidic residues" evidence="1">
    <location>
        <begin position="15"/>
        <end position="31"/>
    </location>
</feature>
<accession>A0A2K2DIC7</accession>
<reference evidence="2" key="2">
    <citation type="submission" date="2017-06" db="EMBL/GenBank/DDBJ databases">
        <title>WGS assembly of Brachypodium distachyon.</title>
        <authorList>
            <consortium name="The International Brachypodium Initiative"/>
            <person name="Lucas S."/>
            <person name="Harmon-Smith M."/>
            <person name="Lail K."/>
            <person name="Tice H."/>
            <person name="Grimwood J."/>
            <person name="Bruce D."/>
            <person name="Barry K."/>
            <person name="Shu S."/>
            <person name="Lindquist E."/>
            <person name="Wang M."/>
            <person name="Pitluck S."/>
            <person name="Vogel J.P."/>
            <person name="Garvin D.F."/>
            <person name="Mockler T.C."/>
            <person name="Schmutz J."/>
            <person name="Rokhsar D."/>
            <person name="Bevan M.W."/>
        </authorList>
    </citation>
    <scope>NUCLEOTIDE SEQUENCE</scope>
    <source>
        <strain evidence="2">Bd21</strain>
    </source>
</reference>